<keyword evidence="3" id="KW-1185">Reference proteome</keyword>
<dbReference type="AlphaFoldDB" id="A0A3S0ZD31"/>
<feature type="region of interest" description="Disordered" evidence="1">
    <location>
        <begin position="89"/>
        <end position="132"/>
    </location>
</feature>
<dbReference type="OrthoDB" id="10648979at2759"/>
<proteinExistence type="predicted"/>
<evidence type="ECO:0000256" key="1">
    <source>
        <dbReference type="SAM" id="MobiDB-lite"/>
    </source>
</evidence>
<sequence>MEPIEELRISETPEVLSDSSEGEASSQSGQYWMSVSAELSPDQFHSVSSTPGTERDAVYENVYFDTDTSPTLCGASEYVGIAHTFGLSGDNSRHGYVTSHPRSPERDAGVSTSHTDHCSAPLDSGHQELSNSPDVITTTNPEENPKTLRCPQPNFVVHCTEKEPTKRTREKILSASSGFQSLENVSHDPQAQRCPPTRVESVSSPLFSPIYFQPVAFKNLAAEYPVPRQLDRKASDYLKLMAHNANRRSLPDTTVASGHVMSDHTHLHLQDLTSQSEESLLDLDPRESPSHRSSDTGEEVAGVPFEQLDRLTQMAAGARPKTRVKDGRKKRRKKKSSARPALLEIPTLVTRSGQASGQTLGPPSAARSWDFSSSGDVLSPSSEDPFDDNFRLDTTGDDTDVFLDDTDDLCSSGEDGSVWLVIPERLEYRLTALVIPGSLEYRLTALVIPERLEYRLTALMTQESTPGRGCPPTRPGPVKDQGLRGHMDMYA</sequence>
<feature type="compositionally biased region" description="Basic and acidic residues" evidence="1">
    <location>
        <begin position="481"/>
        <end position="491"/>
    </location>
</feature>
<organism evidence="2 3">
    <name type="scientific">Elysia chlorotica</name>
    <name type="common">Eastern emerald elysia</name>
    <name type="synonym">Sea slug</name>
    <dbReference type="NCBI Taxonomy" id="188477"/>
    <lineage>
        <taxon>Eukaryota</taxon>
        <taxon>Metazoa</taxon>
        <taxon>Spiralia</taxon>
        <taxon>Lophotrochozoa</taxon>
        <taxon>Mollusca</taxon>
        <taxon>Gastropoda</taxon>
        <taxon>Heterobranchia</taxon>
        <taxon>Euthyneura</taxon>
        <taxon>Panpulmonata</taxon>
        <taxon>Sacoglossa</taxon>
        <taxon>Placobranchoidea</taxon>
        <taxon>Plakobranchidae</taxon>
        <taxon>Elysia</taxon>
    </lineage>
</organism>
<feature type="compositionally biased region" description="Low complexity" evidence="1">
    <location>
        <begin position="17"/>
        <end position="30"/>
    </location>
</feature>
<feature type="compositionally biased region" description="Polar residues" evidence="1">
    <location>
        <begin position="349"/>
        <end position="361"/>
    </location>
</feature>
<accession>A0A3S0ZD31</accession>
<evidence type="ECO:0000313" key="2">
    <source>
        <dbReference type="EMBL" id="RUS74973.1"/>
    </source>
</evidence>
<comment type="caution">
    <text evidence="2">The sequence shown here is derived from an EMBL/GenBank/DDBJ whole genome shotgun (WGS) entry which is preliminary data.</text>
</comment>
<feature type="compositionally biased region" description="Basic residues" evidence="1">
    <location>
        <begin position="320"/>
        <end position="337"/>
    </location>
</feature>
<feature type="compositionally biased region" description="Polar residues" evidence="1">
    <location>
        <begin position="370"/>
        <end position="382"/>
    </location>
</feature>
<dbReference type="EMBL" id="RQTK01000781">
    <property type="protein sequence ID" value="RUS74973.1"/>
    <property type="molecule type" value="Genomic_DNA"/>
</dbReference>
<protein>
    <submittedName>
        <fullName evidence="2">Uncharacterized protein</fullName>
    </submittedName>
</protein>
<feature type="compositionally biased region" description="Basic and acidic residues" evidence="1">
    <location>
        <begin position="283"/>
        <end position="295"/>
    </location>
</feature>
<name>A0A3S0ZD31_ELYCH</name>
<reference evidence="2 3" key="1">
    <citation type="submission" date="2019-01" db="EMBL/GenBank/DDBJ databases">
        <title>A draft genome assembly of the solar-powered sea slug Elysia chlorotica.</title>
        <authorList>
            <person name="Cai H."/>
            <person name="Li Q."/>
            <person name="Fang X."/>
            <person name="Li J."/>
            <person name="Curtis N.E."/>
            <person name="Altenburger A."/>
            <person name="Shibata T."/>
            <person name="Feng M."/>
            <person name="Maeda T."/>
            <person name="Schwartz J.A."/>
            <person name="Shigenobu S."/>
            <person name="Lundholm N."/>
            <person name="Nishiyama T."/>
            <person name="Yang H."/>
            <person name="Hasebe M."/>
            <person name="Li S."/>
            <person name="Pierce S.K."/>
            <person name="Wang J."/>
        </authorList>
    </citation>
    <scope>NUCLEOTIDE SEQUENCE [LARGE SCALE GENOMIC DNA]</scope>
    <source>
        <strain evidence="2">EC2010</strain>
        <tissue evidence="2">Whole organism of an adult</tissue>
    </source>
</reference>
<feature type="region of interest" description="Disordered" evidence="1">
    <location>
        <begin position="276"/>
        <end position="392"/>
    </location>
</feature>
<feature type="region of interest" description="Disordered" evidence="1">
    <location>
        <begin position="463"/>
        <end position="491"/>
    </location>
</feature>
<dbReference type="Proteomes" id="UP000271974">
    <property type="component" value="Unassembled WGS sequence"/>
</dbReference>
<evidence type="ECO:0000313" key="3">
    <source>
        <dbReference type="Proteomes" id="UP000271974"/>
    </source>
</evidence>
<gene>
    <name evidence="2" type="ORF">EGW08_017261</name>
</gene>
<feature type="compositionally biased region" description="Basic and acidic residues" evidence="1">
    <location>
        <begin position="1"/>
        <end position="11"/>
    </location>
</feature>
<feature type="region of interest" description="Disordered" evidence="1">
    <location>
        <begin position="1"/>
        <end position="34"/>
    </location>
</feature>